<reference evidence="1 2" key="1">
    <citation type="submission" date="2020-04" db="EMBL/GenBank/DDBJ databases">
        <title>Antimicrobial susceptibility and clonality of vaginal-derived multi-drug resistant Mobiluncus isolates in China.</title>
        <authorList>
            <person name="Zhang X."/>
        </authorList>
    </citation>
    <scope>NUCLEOTIDE SEQUENCE [LARGE SCALE GENOMIC DNA]</scope>
    <source>
        <strain evidence="1 2">19</strain>
    </source>
</reference>
<proteinExistence type="predicted"/>
<dbReference type="AlphaFoldDB" id="A0A7Y0UHB3"/>
<comment type="caution">
    <text evidence="1">The sequence shown here is derived from an EMBL/GenBank/DDBJ whole genome shotgun (WGS) entry which is preliminary data.</text>
</comment>
<sequence length="57" mass="6324">MRDDENPQNLPFPPEAQSLLMRSAIAAALASKRLAEEKGVFRLTPSEWAELEASSRP</sequence>
<evidence type="ECO:0000313" key="1">
    <source>
        <dbReference type="EMBL" id="NMW87332.1"/>
    </source>
</evidence>
<accession>A0A7Y0UHB3</accession>
<protein>
    <submittedName>
        <fullName evidence="1">Cutinase</fullName>
    </submittedName>
</protein>
<name>A0A7Y0UHB3_9ACTO</name>
<dbReference type="GeneID" id="55564941"/>
<dbReference type="Proteomes" id="UP000553981">
    <property type="component" value="Unassembled WGS sequence"/>
</dbReference>
<evidence type="ECO:0000313" key="2">
    <source>
        <dbReference type="Proteomes" id="UP000553981"/>
    </source>
</evidence>
<gene>
    <name evidence="1" type="ORF">HHJ67_06140</name>
</gene>
<dbReference type="EMBL" id="JABCUI010000002">
    <property type="protein sequence ID" value="NMW87332.1"/>
    <property type="molecule type" value="Genomic_DNA"/>
</dbReference>
<organism evidence="1 2">
    <name type="scientific">Mobiluncus curtisii</name>
    <dbReference type="NCBI Taxonomy" id="2051"/>
    <lineage>
        <taxon>Bacteria</taxon>
        <taxon>Bacillati</taxon>
        <taxon>Actinomycetota</taxon>
        <taxon>Actinomycetes</taxon>
        <taxon>Actinomycetales</taxon>
        <taxon>Actinomycetaceae</taxon>
        <taxon>Mobiluncus</taxon>
    </lineage>
</organism>
<dbReference type="RefSeq" id="WP_004007695.1">
    <property type="nucleotide sequence ID" value="NZ_CAMUDJ010000001.1"/>
</dbReference>